<dbReference type="EMBL" id="BJYG01000011">
    <property type="protein sequence ID" value="GEN62828.1"/>
    <property type="molecule type" value="Genomic_DNA"/>
</dbReference>
<dbReference type="Pfam" id="PF13400">
    <property type="entry name" value="Tad"/>
    <property type="match status" value="1"/>
</dbReference>
<evidence type="ECO:0000313" key="3">
    <source>
        <dbReference type="Proteomes" id="UP000321746"/>
    </source>
</evidence>
<protein>
    <recommendedName>
        <fullName evidence="1">VWFA domain-containing protein</fullName>
    </recommendedName>
</protein>
<comment type="caution">
    <text evidence="2">The sequence shown here is derived from an EMBL/GenBank/DDBJ whole genome shotgun (WGS) entry which is preliminary data.</text>
</comment>
<evidence type="ECO:0000313" key="2">
    <source>
        <dbReference type="EMBL" id="GEN62828.1"/>
    </source>
</evidence>
<dbReference type="InterPro" id="IPR028087">
    <property type="entry name" value="Tad_N"/>
</dbReference>
<gene>
    <name evidence="2" type="ORF">AOE01nite_10520</name>
</gene>
<dbReference type="OrthoDB" id="7219072at2"/>
<feature type="domain" description="VWFA" evidence="1">
    <location>
        <begin position="155"/>
        <end position="451"/>
    </location>
</feature>
<accession>A0A511XIP9</accession>
<dbReference type="RefSeq" id="WP_146886821.1">
    <property type="nucleotide sequence ID" value="NZ_BJYG01000011.1"/>
</dbReference>
<sequence length="464" mass="48465">MFQRLRASTKGSVTVLAPVIFLTAMIGISTATNMSVVLNTRTQLQNIADAASLKAAQAANNSLVSAGTSASDTTAQQVAETTAQQSVTANATLSNISPIPTTTVTYTPVTQYSGSVTVTLASTPAFFLPNLVPALSGPVTVTSTSSMSAANSYLQVIFVVDVSNSMTVGGTSTAITTLKNTASQCAFACHDTNGYYYAASNKTCTTSLSLQTSSSKTPVCDMRAYATANGIDLKIDYVKQAMQSFTSEISTFAASNSNHLTIGMTTFGTSVIRTLAPTTDTTAVTAAADALDVENATPYFNAQDNPSGANDRADYNGGRTMTSDALTQVAGQLTNVGDGSSPTKMKTYVIFLSDGAQDVYINSAALVYRNVNVDYTAACTTLKNMGVQLFSIWVPYYTDTSNSIFNLYIAPIDGTGTGSMEGSMQSCATKSDDYFQADDGTAIQAAFTATLDAIINDSSLRISQ</sequence>
<dbReference type="PROSITE" id="PS50234">
    <property type="entry name" value="VWFA"/>
    <property type="match status" value="1"/>
</dbReference>
<dbReference type="InterPro" id="IPR002035">
    <property type="entry name" value="VWF_A"/>
</dbReference>
<name>A0A511XIP9_9PROT</name>
<dbReference type="Proteomes" id="UP000321746">
    <property type="component" value="Unassembled WGS sequence"/>
</dbReference>
<dbReference type="InterPro" id="IPR036465">
    <property type="entry name" value="vWFA_dom_sf"/>
</dbReference>
<dbReference type="AlphaFoldDB" id="A0A511XIP9"/>
<proteinExistence type="predicted"/>
<keyword evidence="3" id="KW-1185">Reference proteome</keyword>
<organism evidence="2 3">
    <name type="scientific">Acetobacter oeni</name>
    <dbReference type="NCBI Taxonomy" id="304077"/>
    <lineage>
        <taxon>Bacteria</taxon>
        <taxon>Pseudomonadati</taxon>
        <taxon>Pseudomonadota</taxon>
        <taxon>Alphaproteobacteria</taxon>
        <taxon>Acetobacterales</taxon>
        <taxon>Acetobacteraceae</taxon>
        <taxon>Acetobacter</taxon>
    </lineage>
</organism>
<dbReference type="SUPFAM" id="SSF53300">
    <property type="entry name" value="vWA-like"/>
    <property type="match status" value="1"/>
</dbReference>
<reference evidence="2 3" key="1">
    <citation type="submission" date="2019-07" db="EMBL/GenBank/DDBJ databases">
        <title>Whole genome shotgun sequence of Acetobacter oeni NBRC 105207.</title>
        <authorList>
            <person name="Hosoyama A."/>
            <person name="Uohara A."/>
            <person name="Ohji S."/>
            <person name="Ichikawa N."/>
        </authorList>
    </citation>
    <scope>NUCLEOTIDE SEQUENCE [LARGE SCALE GENOMIC DNA]</scope>
    <source>
        <strain evidence="2 3">NBRC 105207</strain>
    </source>
</reference>
<dbReference type="Gene3D" id="3.40.50.410">
    <property type="entry name" value="von Willebrand factor, type A domain"/>
    <property type="match status" value="1"/>
</dbReference>
<evidence type="ECO:0000259" key="1">
    <source>
        <dbReference type="PROSITE" id="PS50234"/>
    </source>
</evidence>